<evidence type="ECO:0000259" key="2">
    <source>
        <dbReference type="Pfam" id="PF13349"/>
    </source>
</evidence>
<evidence type="ECO:0000313" key="4">
    <source>
        <dbReference type="Proteomes" id="UP000464374"/>
    </source>
</evidence>
<protein>
    <submittedName>
        <fullName evidence="3">DUF4097 domain-containing protein</fullName>
    </submittedName>
</protein>
<dbReference type="InterPro" id="IPR025164">
    <property type="entry name" value="Toastrack_DUF4097"/>
</dbReference>
<name>A0A6P1Y4A9_9SPIR</name>
<accession>A0A6P1Y4A9</accession>
<organism evidence="3 4">
    <name type="scientific">Treponema vincentii</name>
    <dbReference type="NCBI Taxonomy" id="69710"/>
    <lineage>
        <taxon>Bacteria</taxon>
        <taxon>Pseudomonadati</taxon>
        <taxon>Spirochaetota</taxon>
        <taxon>Spirochaetia</taxon>
        <taxon>Spirochaetales</taxon>
        <taxon>Treponemataceae</taxon>
        <taxon>Treponema</taxon>
    </lineage>
</organism>
<reference evidence="3 4" key="1">
    <citation type="submission" date="2020-01" db="EMBL/GenBank/DDBJ databases">
        <title>Complete genome sequence of a human oral phylogroup 1 Treponema sp. strain ATCC 700766, originally isolated from periodontitis dental plaque.</title>
        <authorList>
            <person name="Chan Y."/>
            <person name="Huo Y.-B."/>
            <person name="Yu X.-L."/>
            <person name="Zeng H."/>
            <person name="Leung W.-K."/>
            <person name="Watt R.M."/>
        </authorList>
    </citation>
    <scope>NUCLEOTIDE SEQUENCE [LARGE SCALE GENOMIC DNA]</scope>
    <source>
        <strain evidence="3 4">OMZ 804</strain>
    </source>
</reference>
<dbReference type="Proteomes" id="UP000464374">
    <property type="component" value="Chromosome"/>
</dbReference>
<keyword evidence="1" id="KW-0812">Transmembrane</keyword>
<dbReference type="AlphaFoldDB" id="A0A6P1Y4A9"/>
<evidence type="ECO:0000256" key="1">
    <source>
        <dbReference type="SAM" id="Phobius"/>
    </source>
</evidence>
<sequence length="310" mass="33782">MKRRIRTVFTIIGIGGLLIIIGILMGGNVKKTFYDNGYLDEGWCMDKEELSMDNENTSSALSTHTNETQLISDASVLKQLKADVSYAALRIEPHDKQSIAYSITNNTKRIGASVQIDGDTLVISTKKNHTWSWPFGWKGDRLGRSKTAITVKIPQNTLFDTANINIGAGLLILDGFTANQRFKLNSGAGKVDVKNITASNVNIETGVGETVFHNCSFTDTVMNTGIGETVFDGRIFTKLEINAGIGEIDMRINGKKDDYLINATSGIGSILIDGRSATGIDSTFRINNQNALHTIRVKAGIGEVNINFTE</sequence>
<dbReference type="Pfam" id="PF13349">
    <property type="entry name" value="DUF4097"/>
    <property type="match status" value="1"/>
</dbReference>
<feature type="domain" description="DUF4097" evidence="2">
    <location>
        <begin position="80"/>
        <end position="273"/>
    </location>
</feature>
<dbReference type="EMBL" id="CP048020">
    <property type="protein sequence ID" value="QHX44229.1"/>
    <property type="molecule type" value="Genomic_DNA"/>
</dbReference>
<evidence type="ECO:0000313" key="3">
    <source>
        <dbReference type="EMBL" id="QHX44229.1"/>
    </source>
</evidence>
<keyword evidence="1" id="KW-0472">Membrane</keyword>
<gene>
    <name evidence="3" type="ORF">GWP43_13050</name>
</gene>
<feature type="transmembrane region" description="Helical" evidence="1">
    <location>
        <begin position="7"/>
        <end position="26"/>
    </location>
</feature>
<dbReference type="KEGG" id="trz:GWP43_13050"/>
<dbReference type="Gene3D" id="2.160.20.120">
    <property type="match status" value="1"/>
</dbReference>
<proteinExistence type="predicted"/>
<keyword evidence="1" id="KW-1133">Transmembrane helix</keyword>
<dbReference type="RefSeq" id="WP_162664506.1">
    <property type="nucleotide sequence ID" value="NZ_CP048020.1"/>
</dbReference>